<dbReference type="PANTHER" id="PTHR46847">
    <property type="entry name" value="D-ALLOSE-BINDING PERIPLASMIC PROTEIN-RELATED"/>
    <property type="match status" value="1"/>
</dbReference>
<accession>A0ABV3SV59</accession>
<dbReference type="InterPro" id="IPR028082">
    <property type="entry name" value="Peripla_BP_I"/>
</dbReference>
<dbReference type="Pfam" id="PF13407">
    <property type="entry name" value="Peripla_BP_4"/>
    <property type="match status" value="1"/>
</dbReference>
<sequence length="401" mass="42520">MKILRAHRTSRGRTRLLAAVALTAAATTLAGCGAVSTGSSGSNDKQLDSSDTGFLSQQQYDELSAIVKKAQAVPEFQSPGPAFDISKAKGKRLFIIPTASQLPVCEQIAQSVKKLAPKVGMTGHVFDNSGGASGWIPGIQQAISQHYDAIVMICGIDPNLIGPQLQAAKKAGLAVIDSGLTDSEKGDAFDPLVTAQTNVPNMQAMRWSVDKAILDNRKEPFHAFVITSNDVPSGVDMYKALKQEFAKYCPKCTITTSNIAVPDWATKVQSAVSSAIQADPDIKVVIPIFDGEVPPASAGIKASGKQDVFIYGAYGGTPEYIKEMGSTIPMKADVGPTQLWRAYATLDQTLRVLSGNKPVGASKDGDPSRLFTLDNYKENAGVNGGFGTSFIDGYEKLWGIS</sequence>
<evidence type="ECO:0000256" key="3">
    <source>
        <dbReference type="ARBA" id="ARBA00022729"/>
    </source>
</evidence>
<name>A0ABV3SV59_9ACTN</name>
<evidence type="ECO:0000256" key="1">
    <source>
        <dbReference type="ARBA" id="ARBA00004196"/>
    </source>
</evidence>
<gene>
    <name evidence="6" type="ORF">AB3X52_03800</name>
</gene>
<comment type="similarity">
    <text evidence="2">Belongs to the bacterial solute-binding protein 2 family.</text>
</comment>
<dbReference type="PROSITE" id="PS51257">
    <property type="entry name" value="PROKAR_LIPOPROTEIN"/>
    <property type="match status" value="1"/>
</dbReference>
<protein>
    <submittedName>
        <fullName evidence="6">Sugar ABC transporter substrate-binding protein</fullName>
    </submittedName>
</protein>
<dbReference type="EMBL" id="JBFPJR010000005">
    <property type="protein sequence ID" value="MEX0426733.1"/>
    <property type="molecule type" value="Genomic_DNA"/>
</dbReference>
<dbReference type="RefSeq" id="WP_367991453.1">
    <property type="nucleotide sequence ID" value="NZ_JBFPJR010000005.1"/>
</dbReference>
<feature type="domain" description="Periplasmic binding protein" evidence="5">
    <location>
        <begin position="95"/>
        <end position="324"/>
    </location>
</feature>
<reference evidence="6 7" key="1">
    <citation type="submission" date="2024-07" db="EMBL/GenBank/DDBJ databases">
        <authorList>
            <person name="Lee S."/>
            <person name="Kang M."/>
        </authorList>
    </citation>
    <scope>NUCLEOTIDE SEQUENCE [LARGE SCALE GENOMIC DNA]</scope>
    <source>
        <strain evidence="6 7">DS6</strain>
    </source>
</reference>
<dbReference type="Proteomes" id="UP001556631">
    <property type="component" value="Unassembled WGS sequence"/>
</dbReference>
<feature type="signal peptide" evidence="4">
    <location>
        <begin position="1"/>
        <end position="30"/>
    </location>
</feature>
<comment type="caution">
    <text evidence="6">The sequence shown here is derived from an EMBL/GenBank/DDBJ whole genome shotgun (WGS) entry which is preliminary data.</text>
</comment>
<dbReference type="SUPFAM" id="SSF53822">
    <property type="entry name" value="Periplasmic binding protein-like I"/>
    <property type="match status" value="1"/>
</dbReference>
<dbReference type="InterPro" id="IPR025997">
    <property type="entry name" value="SBP_2_dom"/>
</dbReference>
<organism evidence="6 7">
    <name type="scientific">Nocardioides eburneus</name>
    <dbReference type="NCBI Taxonomy" id="3231482"/>
    <lineage>
        <taxon>Bacteria</taxon>
        <taxon>Bacillati</taxon>
        <taxon>Actinomycetota</taxon>
        <taxon>Actinomycetes</taxon>
        <taxon>Propionibacteriales</taxon>
        <taxon>Nocardioidaceae</taxon>
        <taxon>Nocardioides</taxon>
    </lineage>
</organism>
<evidence type="ECO:0000256" key="2">
    <source>
        <dbReference type="ARBA" id="ARBA00007639"/>
    </source>
</evidence>
<evidence type="ECO:0000313" key="6">
    <source>
        <dbReference type="EMBL" id="MEX0426733.1"/>
    </source>
</evidence>
<evidence type="ECO:0000256" key="4">
    <source>
        <dbReference type="SAM" id="SignalP"/>
    </source>
</evidence>
<keyword evidence="3 4" id="KW-0732">Signal</keyword>
<dbReference type="Gene3D" id="3.40.50.2300">
    <property type="match status" value="2"/>
</dbReference>
<evidence type="ECO:0000313" key="7">
    <source>
        <dbReference type="Proteomes" id="UP001556631"/>
    </source>
</evidence>
<keyword evidence="7" id="KW-1185">Reference proteome</keyword>
<evidence type="ECO:0000259" key="5">
    <source>
        <dbReference type="Pfam" id="PF13407"/>
    </source>
</evidence>
<comment type="subcellular location">
    <subcellularLocation>
        <location evidence="1">Cell envelope</location>
    </subcellularLocation>
</comment>
<proteinExistence type="inferred from homology"/>
<dbReference type="PANTHER" id="PTHR46847:SF1">
    <property type="entry name" value="D-ALLOSE-BINDING PERIPLASMIC PROTEIN-RELATED"/>
    <property type="match status" value="1"/>
</dbReference>
<feature type="chain" id="PRO_5047458695" evidence="4">
    <location>
        <begin position="31"/>
        <end position="401"/>
    </location>
</feature>